<dbReference type="GO" id="GO:0006355">
    <property type="term" value="P:regulation of DNA-templated transcription"/>
    <property type="evidence" value="ECO:0007669"/>
    <property type="project" value="InterPro"/>
</dbReference>
<dbReference type="InterPro" id="IPR001867">
    <property type="entry name" value="OmpR/PhoB-type_DNA-bd"/>
</dbReference>
<keyword evidence="5" id="KW-0804">Transcription</keyword>
<evidence type="ECO:0000313" key="9">
    <source>
        <dbReference type="EMBL" id="KAB7790971.1"/>
    </source>
</evidence>
<gene>
    <name evidence="9" type="ORF">F7D09_0517</name>
</gene>
<proteinExistence type="predicted"/>
<dbReference type="AlphaFoldDB" id="A0A6I1GWZ4"/>
<dbReference type="GO" id="GO:0032993">
    <property type="term" value="C:protein-DNA complex"/>
    <property type="evidence" value="ECO:0007669"/>
    <property type="project" value="TreeGrafter"/>
</dbReference>
<dbReference type="GO" id="GO:0000156">
    <property type="term" value="F:phosphorelay response regulator activity"/>
    <property type="evidence" value="ECO:0007669"/>
    <property type="project" value="TreeGrafter"/>
</dbReference>
<evidence type="ECO:0000256" key="4">
    <source>
        <dbReference type="ARBA" id="ARBA00023125"/>
    </source>
</evidence>
<feature type="region of interest" description="Disordered" evidence="7">
    <location>
        <begin position="82"/>
        <end position="176"/>
    </location>
</feature>
<comment type="caution">
    <text evidence="9">The sequence shown here is derived from an EMBL/GenBank/DDBJ whole genome shotgun (WGS) entry which is preliminary data.</text>
</comment>
<dbReference type="PANTHER" id="PTHR48111:SF1">
    <property type="entry name" value="TWO-COMPONENT RESPONSE REGULATOR ORR33"/>
    <property type="match status" value="1"/>
</dbReference>
<feature type="DNA-binding region" description="OmpR/PhoB-type" evidence="6">
    <location>
        <begin position="212"/>
        <end position="308"/>
    </location>
</feature>
<keyword evidence="3" id="KW-0805">Transcription regulation</keyword>
<dbReference type="CDD" id="cd00383">
    <property type="entry name" value="trans_reg_C"/>
    <property type="match status" value="1"/>
</dbReference>
<feature type="domain" description="OmpR/PhoB-type" evidence="8">
    <location>
        <begin position="212"/>
        <end position="308"/>
    </location>
</feature>
<sequence length="308" mass="33043">MDILFATSDTALGFAVTGALESQGHAVASVTNRDTLAEAWSDHPRFDLAIIDDMADDGLLDAVCGDLNRHGDDGTRVLLLSTPPRTQAANRDSTPSVRRQTPLPTIRRTVANAAKPAMAKPRQPAMPSRGGSLPASATSTAAPAAATPAAATSPSASVASREAAPDGPRTRNHPDLPIRVDATIVKPFSDAELLSRVHALSQDRDDGDGRGPGMLIHGDLTLDTRAGRAFYRNGGQPLALSPREYKTLETLIRADGEFLTFDELLETVCGTGVLEQRDIMDGVLYSLTRKLRRLGFFITQRGHKYRIR</sequence>
<dbReference type="GO" id="GO:0005829">
    <property type="term" value="C:cytosol"/>
    <property type="evidence" value="ECO:0007669"/>
    <property type="project" value="TreeGrafter"/>
</dbReference>
<dbReference type="PANTHER" id="PTHR48111">
    <property type="entry name" value="REGULATOR OF RPOS"/>
    <property type="match status" value="1"/>
</dbReference>
<evidence type="ECO:0000313" key="10">
    <source>
        <dbReference type="Proteomes" id="UP000441772"/>
    </source>
</evidence>
<dbReference type="Pfam" id="PF00486">
    <property type="entry name" value="Trans_reg_C"/>
    <property type="match status" value="1"/>
</dbReference>
<evidence type="ECO:0000256" key="5">
    <source>
        <dbReference type="ARBA" id="ARBA00023163"/>
    </source>
</evidence>
<feature type="compositionally biased region" description="Low complexity" evidence="7">
    <location>
        <begin position="134"/>
        <end position="160"/>
    </location>
</feature>
<dbReference type="GO" id="GO:0000976">
    <property type="term" value="F:transcription cis-regulatory region binding"/>
    <property type="evidence" value="ECO:0007669"/>
    <property type="project" value="TreeGrafter"/>
</dbReference>
<keyword evidence="1" id="KW-0597">Phosphoprotein</keyword>
<accession>A0A6I1GWZ4</accession>
<dbReference type="SMART" id="SM00862">
    <property type="entry name" value="Trans_reg_C"/>
    <property type="match status" value="1"/>
</dbReference>
<dbReference type="SUPFAM" id="SSF46894">
    <property type="entry name" value="C-terminal effector domain of the bipartite response regulators"/>
    <property type="match status" value="1"/>
</dbReference>
<evidence type="ECO:0000256" key="6">
    <source>
        <dbReference type="PROSITE-ProRule" id="PRU01091"/>
    </source>
</evidence>
<dbReference type="InterPro" id="IPR016032">
    <property type="entry name" value="Sig_transdc_resp-reg_C-effctor"/>
</dbReference>
<dbReference type="InterPro" id="IPR036388">
    <property type="entry name" value="WH-like_DNA-bd_sf"/>
</dbReference>
<evidence type="ECO:0000256" key="7">
    <source>
        <dbReference type="SAM" id="MobiDB-lite"/>
    </source>
</evidence>
<keyword evidence="4 6" id="KW-0238">DNA-binding</keyword>
<evidence type="ECO:0000256" key="2">
    <source>
        <dbReference type="ARBA" id="ARBA00023012"/>
    </source>
</evidence>
<dbReference type="Proteomes" id="UP000441772">
    <property type="component" value="Unassembled WGS sequence"/>
</dbReference>
<dbReference type="Gene3D" id="1.10.10.10">
    <property type="entry name" value="Winged helix-like DNA-binding domain superfamily/Winged helix DNA-binding domain"/>
    <property type="match status" value="1"/>
</dbReference>
<dbReference type="EMBL" id="WBVT01000005">
    <property type="protein sequence ID" value="KAB7790971.1"/>
    <property type="molecule type" value="Genomic_DNA"/>
</dbReference>
<keyword evidence="10" id="KW-1185">Reference proteome</keyword>
<dbReference type="InterPro" id="IPR039420">
    <property type="entry name" value="WalR-like"/>
</dbReference>
<keyword evidence="2" id="KW-0902">Two-component regulatory system</keyword>
<evidence type="ECO:0000259" key="8">
    <source>
        <dbReference type="PROSITE" id="PS51755"/>
    </source>
</evidence>
<feature type="compositionally biased region" description="Polar residues" evidence="7">
    <location>
        <begin position="83"/>
        <end position="103"/>
    </location>
</feature>
<reference evidence="9 10" key="1">
    <citation type="submission" date="2019-09" db="EMBL/GenBank/DDBJ databases">
        <title>Characterization of the phylogenetic diversity of two novel species belonging to the genus Bifidobacterium: Bifidobacterium cebidarum sp. nov. and Bifidobacterium leontopitheci sp. nov.</title>
        <authorList>
            <person name="Lugli G.A."/>
            <person name="Duranti S."/>
            <person name="Milani C."/>
            <person name="Turroni F."/>
            <person name="Ventura M."/>
        </authorList>
    </citation>
    <scope>NUCLEOTIDE SEQUENCE [LARGE SCALE GENOMIC DNA]</scope>
    <source>
        <strain evidence="9 10">LMG 31471</strain>
    </source>
</reference>
<evidence type="ECO:0000256" key="1">
    <source>
        <dbReference type="ARBA" id="ARBA00022553"/>
    </source>
</evidence>
<organism evidence="9 10">
    <name type="scientific">Bifidobacterium leontopitheci</name>
    <dbReference type="NCBI Taxonomy" id="2650774"/>
    <lineage>
        <taxon>Bacteria</taxon>
        <taxon>Bacillati</taxon>
        <taxon>Actinomycetota</taxon>
        <taxon>Actinomycetes</taxon>
        <taxon>Bifidobacteriales</taxon>
        <taxon>Bifidobacteriaceae</taxon>
        <taxon>Bifidobacterium</taxon>
    </lineage>
</organism>
<evidence type="ECO:0000256" key="3">
    <source>
        <dbReference type="ARBA" id="ARBA00023015"/>
    </source>
</evidence>
<name>A0A6I1GWZ4_9BIFI</name>
<protein>
    <submittedName>
        <fullName evidence="9">Transcriptional regulator</fullName>
    </submittedName>
</protein>
<dbReference type="PROSITE" id="PS51755">
    <property type="entry name" value="OMPR_PHOB"/>
    <property type="match status" value="1"/>
</dbReference>
<dbReference type="RefSeq" id="WP_152233886.1">
    <property type="nucleotide sequence ID" value="NZ_JBHSKZ010000029.1"/>
</dbReference>